<dbReference type="GO" id="GO:0006508">
    <property type="term" value="P:proteolysis"/>
    <property type="evidence" value="ECO:0007669"/>
    <property type="project" value="UniProtKB-KW"/>
</dbReference>
<dbReference type="InterPro" id="IPR018511">
    <property type="entry name" value="Hemolysin-typ_Ca-bd_CS"/>
</dbReference>
<evidence type="ECO:0000313" key="12">
    <source>
        <dbReference type="EMBL" id="RVU14443.1"/>
    </source>
</evidence>
<dbReference type="SMART" id="SM00235">
    <property type="entry name" value="ZnMc"/>
    <property type="match status" value="1"/>
</dbReference>
<reference evidence="12 13" key="1">
    <citation type="submission" date="2019-01" db="EMBL/GenBank/DDBJ databases">
        <authorList>
            <person name="Chen W.-M."/>
        </authorList>
    </citation>
    <scope>NUCLEOTIDE SEQUENCE [LARGE SCALE GENOMIC DNA]</scope>
    <source>
        <strain evidence="12 13">TER-1</strain>
    </source>
</reference>
<dbReference type="Pfam" id="PF00353">
    <property type="entry name" value="HemolysinCabind"/>
    <property type="match status" value="3"/>
</dbReference>
<keyword evidence="13" id="KW-1185">Reference proteome</keyword>
<dbReference type="GO" id="GO:0008270">
    <property type="term" value="F:zinc ion binding"/>
    <property type="evidence" value="ECO:0007669"/>
    <property type="project" value="InterPro"/>
</dbReference>
<dbReference type="GO" id="GO:0005509">
    <property type="term" value="F:calcium ion binding"/>
    <property type="evidence" value="ECO:0007669"/>
    <property type="project" value="InterPro"/>
</dbReference>
<keyword evidence="8" id="KW-0378">Hydrolase</keyword>
<dbReference type="SUPFAM" id="SSF51120">
    <property type="entry name" value="beta-Roll"/>
    <property type="match status" value="2"/>
</dbReference>
<protein>
    <recommendedName>
        <fullName evidence="11">Peptidase metallopeptidase domain-containing protein</fullName>
    </recommendedName>
</protein>
<name>A0A3S2XGV7_9HYPH</name>
<evidence type="ECO:0000256" key="1">
    <source>
        <dbReference type="ARBA" id="ARBA00001913"/>
    </source>
</evidence>
<proteinExistence type="inferred from homology"/>
<evidence type="ECO:0000256" key="5">
    <source>
        <dbReference type="ARBA" id="ARBA00022670"/>
    </source>
</evidence>
<evidence type="ECO:0000313" key="13">
    <source>
        <dbReference type="Proteomes" id="UP000286997"/>
    </source>
</evidence>
<keyword evidence="9" id="KW-0862">Zinc</keyword>
<feature type="region of interest" description="Disordered" evidence="10">
    <location>
        <begin position="1"/>
        <end position="55"/>
    </location>
</feature>
<accession>A0A3S2XGV7</accession>
<comment type="cofactor">
    <cofactor evidence="1">
        <name>Ca(2+)</name>
        <dbReference type="ChEBI" id="CHEBI:29108"/>
    </cofactor>
</comment>
<dbReference type="GO" id="GO:0005615">
    <property type="term" value="C:extracellular space"/>
    <property type="evidence" value="ECO:0007669"/>
    <property type="project" value="InterPro"/>
</dbReference>
<comment type="subcellular location">
    <subcellularLocation>
        <location evidence="2">Secreted</location>
    </subcellularLocation>
</comment>
<comment type="caution">
    <text evidence="12">The sequence shown here is derived from an EMBL/GenBank/DDBJ whole genome shotgun (WGS) entry which is preliminary data.</text>
</comment>
<dbReference type="GO" id="GO:0004222">
    <property type="term" value="F:metalloendopeptidase activity"/>
    <property type="evidence" value="ECO:0007669"/>
    <property type="project" value="InterPro"/>
</dbReference>
<evidence type="ECO:0000256" key="8">
    <source>
        <dbReference type="ARBA" id="ARBA00022801"/>
    </source>
</evidence>
<dbReference type="Pfam" id="PF00413">
    <property type="entry name" value="Peptidase_M10"/>
    <property type="match status" value="1"/>
</dbReference>
<evidence type="ECO:0000256" key="3">
    <source>
        <dbReference type="ARBA" id="ARBA00009490"/>
    </source>
</evidence>
<dbReference type="InterPro" id="IPR001818">
    <property type="entry name" value="Pept_M10_metallopeptidase"/>
</dbReference>
<evidence type="ECO:0000256" key="10">
    <source>
        <dbReference type="SAM" id="MobiDB-lite"/>
    </source>
</evidence>
<dbReference type="PRINTS" id="PR00313">
    <property type="entry name" value="CABNDNGRPT"/>
</dbReference>
<evidence type="ECO:0000256" key="2">
    <source>
        <dbReference type="ARBA" id="ARBA00004613"/>
    </source>
</evidence>
<keyword evidence="4" id="KW-0964">Secreted</keyword>
<dbReference type="EMBL" id="SACP01000030">
    <property type="protein sequence ID" value="RVU14443.1"/>
    <property type="molecule type" value="Genomic_DNA"/>
</dbReference>
<keyword evidence="5" id="KW-0645">Protease</keyword>
<organism evidence="12 13">
    <name type="scientific">Methylobacterium oryzihabitans</name>
    <dbReference type="NCBI Taxonomy" id="2499852"/>
    <lineage>
        <taxon>Bacteria</taxon>
        <taxon>Pseudomonadati</taxon>
        <taxon>Pseudomonadota</taxon>
        <taxon>Alphaproteobacteria</taxon>
        <taxon>Hyphomicrobiales</taxon>
        <taxon>Methylobacteriaceae</taxon>
        <taxon>Methylobacterium</taxon>
    </lineage>
</organism>
<keyword evidence="7" id="KW-0677">Repeat</keyword>
<dbReference type="InterPro" id="IPR034033">
    <property type="entry name" value="Serralysin-like"/>
</dbReference>
<evidence type="ECO:0000256" key="7">
    <source>
        <dbReference type="ARBA" id="ARBA00022737"/>
    </source>
</evidence>
<sequence>MEGGVAVRQHEAGADPLGGIAEGGVDRLLHGGEPSDEGVPQAAAPAAMPPAPLSPSLTDTVTFLTGINPDGTRAKDTFATYWGRPPAKRGAAILGTGATVTYTFDSVSAFTETERATFRDALDMWSAVADVRFVVGSVGADIRLTRGAKNTGANTRSTTVSGAGGGIGSFAGQTIVNIETARYGFDLSGSLSLVGGYGMSTIIHELGHALGLGHAGPYNGSANPGTDQFSAYDLRMWTIMSYISPSMGAYGKYSDSYAATGTDWTNLAEGAVIYSPHTWMPVDILAIQQLYGPAKTTPFRGGQTYGFNSTITGSLARFFDFTLNPLPVVTVYSQGTGNTIDLSGFSRSSRLDLNDGAFSSANGLVNNLAIAFGTVVETGITGSGNDTLVGNELANLLDGGAGADTLIGGAGIDTLRGGTGNDVYEVDRAEDVVVEAAGQGTDTVLARVSYGLGRGVSVETLAAADPTATAGLILNGNEFANTIVGGAGADRLDGRGGGDVLRGLGGNDVYRIDSQDDVVIEAAGEGIDTVQARADYRLAAGQSIEKLYALDPNSRVGLSLTGNEIANLLRGAAGDDVLDGGGGADTLTGGAGDDVFVIAALVAGTIDHIADFDAAPGDHDTIRLAASAFKGLRPGSLAPAAFSVVGADPLGADDRILYDGRTGALFYDADGSGAGARIQFASLDNRAPLIAADFLVV</sequence>
<dbReference type="GO" id="GO:0031012">
    <property type="term" value="C:extracellular matrix"/>
    <property type="evidence" value="ECO:0007669"/>
    <property type="project" value="InterPro"/>
</dbReference>
<gene>
    <name evidence="12" type="ORF">EOE48_22980</name>
</gene>
<evidence type="ECO:0000259" key="11">
    <source>
        <dbReference type="SMART" id="SM00235"/>
    </source>
</evidence>
<dbReference type="InterPro" id="IPR006026">
    <property type="entry name" value="Peptidase_Metallo"/>
</dbReference>
<dbReference type="InterPro" id="IPR024079">
    <property type="entry name" value="MetalloPept_cat_dom_sf"/>
</dbReference>
<dbReference type="CDD" id="cd04277">
    <property type="entry name" value="ZnMc_serralysin_like"/>
    <property type="match status" value="1"/>
</dbReference>
<feature type="domain" description="Peptidase metallopeptidase" evidence="11">
    <location>
        <begin position="91"/>
        <end position="245"/>
    </location>
</feature>
<evidence type="ECO:0000256" key="6">
    <source>
        <dbReference type="ARBA" id="ARBA00022723"/>
    </source>
</evidence>
<dbReference type="Pfam" id="PF08548">
    <property type="entry name" value="Peptidase_M10_C"/>
    <property type="match status" value="1"/>
</dbReference>
<dbReference type="SUPFAM" id="SSF55486">
    <property type="entry name" value="Metalloproteases ('zincins'), catalytic domain"/>
    <property type="match status" value="1"/>
</dbReference>
<evidence type="ECO:0000256" key="9">
    <source>
        <dbReference type="ARBA" id="ARBA00022833"/>
    </source>
</evidence>
<dbReference type="PANTHER" id="PTHR38340:SF1">
    <property type="entry name" value="S-LAYER PROTEIN"/>
    <property type="match status" value="1"/>
</dbReference>
<comment type="similarity">
    <text evidence="3">Belongs to the peptidase M10B family.</text>
</comment>
<dbReference type="PANTHER" id="PTHR38340">
    <property type="entry name" value="S-LAYER PROTEIN"/>
    <property type="match status" value="1"/>
</dbReference>
<dbReference type="InterPro" id="IPR001343">
    <property type="entry name" value="Hemolysn_Ca-bd"/>
</dbReference>
<dbReference type="OrthoDB" id="223957at2"/>
<dbReference type="Gene3D" id="2.150.10.10">
    <property type="entry name" value="Serralysin-like metalloprotease, C-terminal"/>
    <property type="match status" value="2"/>
</dbReference>
<dbReference type="Gene3D" id="3.40.390.10">
    <property type="entry name" value="Collagenase (Catalytic Domain)"/>
    <property type="match status" value="1"/>
</dbReference>
<dbReference type="Proteomes" id="UP000286997">
    <property type="component" value="Unassembled WGS sequence"/>
</dbReference>
<dbReference type="PROSITE" id="PS00330">
    <property type="entry name" value="HEMOLYSIN_CALCIUM"/>
    <property type="match status" value="2"/>
</dbReference>
<dbReference type="InterPro" id="IPR011049">
    <property type="entry name" value="Serralysin-like_metalloprot_C"/>
</dbReference>
<evidence type="ECO:0000256" key="4">
    <source>
        <dbReference type="ARBA" id="ARBA00022525"/>
    </source>
</evidence>
<keyword evidence="6" id="KW-0479">Metal-binding</keyword>
<dbReference type="InterPro" id="IPR013858">
    <property type="entry name" value="Peptidase_M10B_C"/>
</dbReference>
<dbReference type="InterPro" id="IPR050557">
    <property type="entry name" value="RTX_toxin/Mannuronan_C5-epim"/>
</dbReference>
<dbReference type="AlphaFoldDB" id="A0A3S2XGV7"/>